<gene>
    <name evidence="1" type="ORF">SDC9_208490</name>
</gene>
<comment type="caution">
    <text evidence="1">The sequence shown here is derived from an EMBL/GenBank/DDBJ whole genome shotgun (WGS) entry which is preliminary data.</text>
</comment>
<evidence type="ECO:0000313" key="1">
    <source>
        <dbReference type="EMBL" id="MPN60758.1"/>
    </source>
</evidence>
<name>A0A645JAS3_9ZZZZ</name>
<dbReference type="EMBL" id="VSSQ01136447">
    <property type="protein sequence ID" value="MPN60758.1"/>
    <property type="molecule type" value="Genomic_DNA"/>
</dbReference>
<protein>
    <submittedName>
        <fullName evidence="1">Uncharacterized protein</fullName>
    </submittedName>
</protein>
<proteinExistence type="predicted"/>
<sequence>MSQVERLIGVGRGVLHHIERSIVGDRREAESGLGIYLFEQPEPCIRGNFEVQKSFDHVESGDDSCICCQPGADLLCCLFRFFPGDFQ</sequence>
<dbReference type="AlphaFoldDB" id="A0A645JAS3"/>
<accession>A0A645JAS3</accession>
<organism evidence="1">
    <name type="scientific">bioreactor metagenome</name>
    <dbReference type="NCBI Taxonomy" id="1076179"/>
    <lineage>
        <taxon>unclassified sequences</taxon>
        <taxon>metagenomes</taxon>
        <taxon>ecological metagenomes</taxon>
    </lineage>
</organism>
<reference evidence="1" key="1">
    <citation type="submission" date="2019-08" db="EMBL/GenBank/DDBJ databases">
        <authorList>
            <person name="Kucharzyk K."/>
            <person name="Murdoch R.W."/>
            <person name="Higgins S."/>
            <person name="Loffler F."/>
        </authorList>
    </citation>
    <scope>NUCLEOTIDE SEQUENCE</scope>
</reference>